<evidence type="ECO:0000256" key="1">
    <source>
        <dbReference type="SAM" id="Phobius"/>
    </source>
</evidence>
<organism evidence="2 3">
    <name type="scientific">Methanococcoides burtonii (strain DSM 6242 / NBRC 107633 / OCM 468 / ACE-M)</name>
    <dbReference type="NCBI Taxonomy" id="259564"/>
    <lineage>
        <taxon>Archaea</taxon>
        <taxon>Methanobacteriati</taxon>
        <taxon>Methanobacteriota</taxon>
        <taxon>Stenosarchaea group</taxon>
        <taxon>Methanomicrobia</taxon>
        <taxon>Methanosarcinales</taxon>
        <taxon>Methanosarcinaceae</taxon>
        <taxon>Methanococcoides</taxon>
    </lineage>
</organism>
<keyword evidence="1" id="KW-0812">Transmembrane</keyword>
<dbReference type="RefSeq" id="WP_011500226.1">
    <property type="nucleotide sequence ID" value="NC_007955.1"/>
</dbReference>
<feature type="transmembrane region" description="Helical" evidence="1">
    <location>
        <begin position="271"/>
        <end position="288"/>
    </location>
</feature>
<feature type="transmembrane region" description="Helical" evidence="1">
    <location>
        <begin position="230"/>
        <end position="250"/>
    </location>
</feature>
<dbReference type="AlphaFoldDB" id="Q12TY6"/>
<feature type="transmembrane region" description="Helical" evidence="1">
    <location>
        <begin position="333"/>
        <end position="361"/>
    </location>
</feature>
<keyword evidence="3" id="KW-1185">Reference proteome</keyword>
<evidence type="ECO:0000313" key="2">
    <source>
        <dbReference type="EMBL" id="ABE53090.1"/>
    </source>
</evidence>
<proteinExistence type="predicted"/>
<dbReference type="Proteomes" id="UP000001979">
    <property type="component" value="Chromosome"/>
</dbReference>
<protein>
    <submittedName>
        <fullName evidence="2">Uncharacterized protein</fullName>
    </submittedName>
</protein>
<dbReference type="STRING" id="259564.Mbur_2227"/>
<accession>Q12TY6</accession>
<sequence length="767" mass="90102">MSINYSKKMAHDLMLHTGIVILFLLLSFVINKIPDGTFIASGDFYQLIDINDNLDRYLFTWFNQLGQGQYNPLIVAFPFYALQSILYNLGLSYANIANTIMFIFFIGSFYSFYFAARIIDINITNHIRILSSAIYAINIFTFTIFTYSWGFTHHYIIYIFIPILIALFEHLVSNYSRKNIAYFTILFLISTMGFNNIAYLAALLFIQVLVSIAFFATKKIPFTLKTMKRIFFILILQLLLSIYFILPFFASQFEYISMITSGKVLGDMSTIFAWTSNHVYGIFSFAMYNDKYPLNNLYSSSDIFPAISLGYIIFLIIAILCQESKQDKNWLHYLIILVVLLLLLMRGTSPFDIINIFIYTLPGFTLFRSPDKLFVFYPFFYLILLSLLLCYSKFSKKMITTILILILIIPIPFYIGGIPTYLSHENQDGYKDTIQIPSEYYGIKGIINADNRQLSIISLPYSVVTSLNWANYPKWHFVGHDVLHLLYNKLYISANTYDHPSLETKLTFWEYNKANIVNNDEFISILQKYSTQYIILHKDINRQWVDNSKVVDETIKELESNHILIKLVENDYFTLYELDENYLIPLILSDNNAVDFQKINPIKYRINIHNITEKTNIEFHQSHNSQWKLYLESNPNDSWCKPLTYYENTKTIECEPTNKIFELNELTYLWKKPIFDDTHEIVSEYANGWTIDPEYIKENYPKEFYKENQDGSIEVEMVLYFKPQSYFYIGLLISTLILTLCISYLLWDWKTMIKIKNTSNRKIIEKS</sequence>
<reference evidence="3" key="1">
    <citation type="journal article" date="2009" name="ISME J.">
        <title>The genome sequence of the psychrophilic archaeon, Methanococcoides burtonii: the role of genome evolution in cold adaptation.</title>
        <authorList>
            <person name="Allen M.A."/>
            <person name="Lauro F.M."/>
            <person name="Williams T.J."/>
            <person name="Burg D."/>
            <person name="Siddiqui K.S."/>
            <person name="De Francisci D."/>
            <person name="Chong K.W."/>
            <person name="Pilak O."/>
            <person name="Chew H.H."/>
            <person name="De Maere M.Z."/>
            <person name="Ting L."/>
            <person name="Katrib M."/>
            <person name="Ng C."/>
            <person name="Sowers K.R."/>
            <person name="Galperin M.Y."/>
            <person name="Anderson I.J."/>
            <person name="Ivanova N."/>
            <person name="Dalin E."/>
            <person name="Martinez M."/>
            <person name="Lapidus A."/>
            <person name="Hauser L."/>
            <person name="Land M."/>
            <person name="Thomas T."/>
            <person name="Cavicchioli R."/>
        </authorList>
    </citation>
    <scope>NUCLEOTIDE SEQUENCE [LARGE SCALE GENOMIC DNA]</scope>
    <source>
        <strain evidence="3">DSM 6242 / NBRC 107633 / OCM 468 / ACE-M</strain>
    </source>
</reference>
<feature type="transmembrane region" description="Helical" evidence="1">
    <location>
        <begin position="127"/>
        <end position="149"/>
    </location>
</feature>
<feature type="transmembrane region" description="Helical" evidence="1">
    <location>
        <begin position="303"/>
        <end position="321"/>
    </location>
</feature>
<keyword evidence="1" id="KW-1133">Transmembrane helix</keyword>
<feature type="transmembrane region" description="Helical" evidence="1">
    <location>
        <begin position="726"/>
        <end position="747"/>
    </location>
</feature>
<dbReference type="HOGENOM" id="CLU_363952_0_0_2"/>
<keyword evidence="1" id="KW-0472">Membrane</keyword>
<dbReference type="EMBL" id="CP000300">
    <property type="protein sequence ID" value="ABE53090.1"/>
    <property type="molecule type" value="Genomic_DNA"/>
</dbReference>
<gene>
    <name evidence="2" type="ordered locus">Mbur_2227</name>
</gene>
<evidence type="ECO:0000313" key="3">
    <source>
        <dbReference type="Proteomes" id="UP000001979"/>
    </source>
</evidence>
<feature type="transmembrane region" description="Helical" evidence="1">
    <location>
        <begin position="12"/>
        <end position="30"/>
    </location>
</feature>
<dbReference type="GeneID" id="3998839"/>
<name>Q12TY6_METBU</name>
<feature type="transmembrane region" description="Helical" evidence="1">
    <location>
        <begin position="180"/>
        <end position="210"/>
    </location>
</feature>
<feature type="transmembrane region" description="Helical" evidence="1">
    <location>
        <begin position="96"/>
        <end position="115"/>
    </location>
</feature>
<feature type="transmembrane region" description="Helical" evidence="1">
    <location>
        <begin position="398"/>
        <end position="422"/>
    </location>
</feature>
<feature type="transmembrane region" description="Helical" evidence="1">
    <location>
        <begin position="155"/>
        <end position="173"/>
    </location>
</feature>
<feature type="transmembrane region" description="Helical" evidence="1">
    <location>
        <begin position="373"/>
        <end position="391"/>
    </location>
</feature>
<dbReference type="KEGG" id="mbu:Mbur_2227"/>